<dbReference type="PROSITE" id="PS51036">
    <property type="entry name" value="ZF_A20"/>
    <property type="match status" value="1"/>
</dbReference>
<dbReference type="SMART" id="SM00129">
    <property type="entry name" value="KISc"/>
    <property type="match status" value="1"/>
</dbReference>
<dbReference type="GO" id="GO:0072686">
    <property type="term" value="C:mitotic spindle"/>
    <property type="evidence" value="ECO:0007669"/>
    <property type="project" value="TreeGrafter"/>
</dbReference>
<evidence type="ECO:0000256" key="12">
    <source>
        <dbReference type="PROSITE-ProRule" id="PRU00283"/>
    </source>
</evidence>
<feature type="region of interest" description="Disordered" evidence="14">
    <location>
        <begin position="538"/>
        <end position="566"/>
    </location>
</feature>
<dbReference type="InterPro" id="IPR002653">
    <property type="entry name" value="Znf_A20"/>
</dbReference>
<dbReference type="GO" id="GO:0003677">
    <property type="term" value="F:DNA binding"/>
    <property type="evidence" value="ECO:0007669"/>
    <property type="project" value="InterPro"/>
</dbReference>
<reference evidence="18 19" key="1">
    <citation type="submission" date="2019-07" db="EMBL/GenBank/DDBJ databases">
        <title>De Novo Assembly of kiwifruit Actinidia rufa.</title>
        <authorList>
            <person name="Sugita-Konishi S."/>
            <person name="Sato K."/>
            <person name="Mori E."/>
            <person name="Abe Y."/>
            <person name="Kisaki G."/>
            <person name="Hamano K."/>
            <person name="Suezawa K."/>
            <person name="Otani M."/>
            <person name="Fukuda T."/>
            <person name="Manabe T."/>
            <person name="Gomi K."/>
            <person name="Tabuchi M."/>
            <person name="Akimitsu K."/>
            <person name="Kataoka I."/>
        </authorList>
    </citation>
    <scope>NUCLEOTIDE SEQUENCE [LARGE SCALE GENOMIC DNA]</scope>
    <source>
        <strain evidence="19">cv. Fuchu</strain>
    </source>
</reference>
<dbReference type="AlphaFoldDB" id="A0A7J0G888"/>
<evidence type="ECO:0000256" key="10">
    <source>
        <dbReference type="ARBA" id="ARBA00023212"/>
    </source>
</evidence>
<feature type="region of interest" description="Disordered" evidence="14">
    <location>
        <begin position="628"/>
        <end position="651"/>
    </location>
</feature>
<dbReference type="InterPro" id="IPR016024">
    <property type="entry name" value="ARM-type_fold"/>
</dbReference>
<dbReference type="Gene3D" id="3.40.850.10">
    <property type="entry name" value="Kinesin motor domain"/>
    <property type="match status" value="2"/>
</dbReference>
<dbReference type="InterPro" id="IPR035896">
    <property type="entry name" value="AN1-like_Znf"/>
</dbReference>
<dbReference type="PROSITE" id="PS51039">
    <property type="entry name" value="ZF_AN1"/>
    <property type="match status" value="1"/>
</dbReference>
<feature type="domain" description="AN1-type" evidence="17">
    <location>
        <begin position="101"/>
        <end position="147"/>
    </location>
</feature>
<feature type="repeat" description="ARM" evidence="11">
    <location>
        <begin position="768"/>
        <end position="811"/>
    </location>
</feature>
<comment type="caution">
    <text evidence="18">The sequence shown here is derived from an EMBL/GenBank/DDBJ whole genome shotgun (WGS) entry which is preliminary data.</text>
</comment>
<evidence type="ECO:0000256" key="4">
    <source>
        <dbReference type="ARBA" id="ARBA00022490"/>
    </source>
</evidence>
<feature type="domain" description="Kinesin motor" evidence="15">
    <location>
        <begin position="237"/>
        <end position="331"/>
    </location>
</feature>
<feature type="region of interest" description="Disordered" evidence="14">
    <location>
        <begin position="664"/>
        <end position="685"/>
    </location>
</feature>
<dbReference type="GO" id="GO:0008270">
    <property type="term" value="F:zinc ion binding"/>
    <property type="evidence" value="ECO:0007669"/>
    <property type="project" value="UniProtKB-KW"/>
</dbReference>
<dbReference type="Pfam" id="PF01754">
    <property type="entry name" value="zf-A20"/>
    <property type="match status" value="1"/>
</dbReference>
<dbReference type="SUPFAM" id="SSF52540">
    <property type="entry name" value="P-loop containing nucleoside triphosphate hydrolases"/>
    <property type="match status" value="1"/>
</dbReference>
<dbReference type="Gene3D" id="1.25.10.10">
    <property type="entry name" value="Leucine-rich Repeat Variant"/>
    <property type="match status" value="1"/>
</dbReference>
<evidence type="ECO:0000256" key="5">
    <source>
        <dbReference type="ARBA" id="ARBA00022723"/>
    </source>
</evidence>
<proteinExistence type="inferred from homology"/>
<dbReference type="InterPro" id="IPR027417">
    <property type="entry name" value="P-loop_NTPase"/>
</dbReference>
<dbReference type="InterPro" id="IPR011989">
    <property type="entry name" value="ARM-like"/>
</dbReference>
<keyword evidence="7 13" id="KW-0863">Zinc-finger</keyword>
<gene>
    <name evidence="18" type="ORF">Acr_18g0011120</name>
</gene>
<dbReference type="FunFam" id="4.10.1110.10:FF:000001">
    <property type="entry name" value="Zinc finger AN1-type containing 6"/>
    <property type="match status" value="1"/>
</dbReference>
<dbReference type="SUPFAM" id="SSF118310">
    <property type="entry name" value="AN1-like Zinc finger"/>
    <property type="match status" value="1"/>
</dbReference>
<sequence length="919" mass="100204">MGSEGNKFSDGTSFQPSEQKLCANGYGFFGTAATMNLCSKCYRDLRVAEEQAASAKAAMDKFVNPCPNPNPMLFSADSQVGESSSAVESPSVVDSVVPVEAKAANRCSSCNKKVGVMGLKCRCGSTFCGAHRYPEKHECSFDFKVSGRDAIAHANPVVKADKLERNGNQKVCVKIDRPLSLKSNTKSASSSFKSKPSSGLRRSITGSIGGGSAIEDAEIRQYVWVRAQHVPSAWGRAVRVAVRLRPRNAEILAADADFADCAELQPELKRLKLRRNNWDMDTYEFDEVLTEFASQKRVYEVVAKSVSVLDGYNGTVMACGRMGTGKAYTLGRLGEEDTADHGIMGKLTTLLLTQKMSTESSRSHAILMVNITRSVKGKDHALSIENGREGHTLEKAKSINLSLTALGKCINALPENSAHVPVRDSKLTILLRDSFGGEILMLMTRSINGGWPNVTTVGTARTSLVGTIGPSPRHRGETASTIMFGQRECLKSVFVFLLFDIVKLPVWTFIVAISIPSQGKNLNIRKTMESLKKLEEQWSKDQQKHDDGNTRIEQNDDRLIKTSRKEAPPVSSVLGVAKATGNSEISNLRKLLEDETPKMKKIALLQSQLLQLSFEADECFGCIGVHMRSSQDGDDQERTHKSEGQNTESTERLCLDQGFGEGKKIEMSDDPMVPNEKKNGGETGSIPNCIDSLISQVRHPQLRDSGVGEKASVAKLIEQVAKLIEQVGLQRILSLLEAKDADVRIHAVKVVANLAAEETKQEKIGEARGLTSLLMLLRSSEDETIHRIAAAAIANLAMNDKLQIKLRGEGGIKALLGMVRCRHPDVLAQVTCGTSNFAKCKSRASTLKGRTKSIIGLIIGNILMHITDGLVTTGTKTWKSLLIEYGTLPWIVQNANNEASPIRCHIKLAFCQLAVSTTW</sequence>
<dbReference type="Pfam" id="PF01428">
    <property type="entry name" value="zf-AN1"/>
    <property type="match status" value="1"/>
</dbReference>
<dbReference type="GO" id="GO:0007018">
    <property type="term" value="P:microtubule-based movement"/>
    <property type="evidence" value="ECO:0007669"/>
    <property type="project" value="InterPro"/>
</dbReference>
<dbReference type="SUPFAM" id="SSF57716">
    <property type="entry name" value="Glucocorticoid receptor-like (DNA-binding domain)"/>
    <property type="match status" value="1"/>
</dbReference>
<dbReference type="Proteomes" id="UP000585474">
    <property type="component" value="Unassembled WGS sequence"/>
</dbReference>
<dbReference type="GO" id="GO:0008017">
    <property type="term" value="F:microtubule binding"/>
    <property type="evidence" value="ECO:0007669"/>
    <property type="project" value="InterPro"/>
</dbReference>
<feature type="compositionally biased region" description="Basic and acidic residues" evidence="14">
    <location>
        <begin position="636"/>
        <end position="651"/>
    </location>
</feature>
<keyword evidence="4" id="KW-0963">Cytoplasm</keyword>
<dbReference type="SUPFAM" id="SSF48371">
    <property type="entry name" value="ARM repeat"/>
    <property type="match status" value="1"/>
</dbReference>
<accession>A0A7J0G888</accession>
<dbReference type="SMART" id="SM00154">
    <property type="entry name" value="ZnF_AN1"/>
    <property type="match status" value="1"/>
</dbReference>
<dbReference type="InterPro" id="IPR000225">
    <property type="entry name" value="Armadillo"/>
</dbReference>
<evidence type="ECO:0000256" key="13">
    <source>
        <dbReference type="PROSITE-ProRule" id="PRU00449"/>
    </source>
</evidence>
<dbReference type="GO" id="GO:0051231">
    <property type="term" value="P:spindle elongation"/>
    <property type="evidence" value="ECO:0007669"/>
    <property type="project" value="TreeGrafter"/>
</dbReference>
<evidence type="ECO:0000259" key="15">
    <source>
        <dbReference type="PROSITE" id="PS50067"/>
    </source>
</evidence>
<dbReference type="Pfam" id="PF00225">
    <property type="entry name" value="Kinesin"/>
    <property type="match status" value="2"/>
</dbReference>
<keyword evidence="10" id="KW-0206">Cytoskeleton</keyword>
<comment type="subcellular location">
    <subcellularLocation>
        <location evidence="2">Cytoplasm</location>
        <location evidence="2">Cytoskeleton</location>
    </subcellularLocation>
</comment>
<evidence type="ECO:0000259" key="16">
    <source>
        <dbReference type="PROSITE" id="PS51036"/>
    </source>
</evidence>
<feature type="domain" description="Kinesin motor" evidence="15">
    <location>
        <begin position="387"/>
        <end position="491"/>
    </location>
</feature>
<dbReference type="InterPro" id="IPR001752">
    <property type="entry name" value="Kinesin_motor_dom"/>
</dbReference>
<dbReference type="GO" id="GO:0008574">
    <property type="term" value="F:plus-end-directed microtubule motor activity"/>
    <property type="evidence" value="ECO:0007669"/>
    <property type="project" value="TreeGrafter"/>
</dbReference>
<dbReference type="InterPro" id="IPR000058">
    <property type="entry name" value="Znf_AN1"/>
</dbReference>
<comment type="function">
    <text evidence="1">May be involved in environmental stress response.</text>
</comment>
<evidence type="ECO:0000256" key="1">
    <source>
        <dbReference type="ARBA" id="ARBA00003732"/>
    </source>
</evidence>
<evidence type="ECO:0000259" key="17">
    <source>
        <dbReference type="PROSITE" id="PS51039"/>
    </source>
</evidence>
<dbReference type="GO" id="GO:0090307">
    <property type="term" value="P:mitotic spindle assembly"/>
    <property type="evidence" value="ECO:0007669"/>
    <property type="project" value="TreeGrafter"/>
</dbReference>
<dbReference type="InterPro" id="IPR047149">
    <property type="entry name" value="KIF11-like"/>
</dbReference>
<dbReference type="GO" id="GO:0005524">
    <property type="term" value="F:ATP binding"/>
    <property type="evidence" value="ECO:0007669"/>
    <property type="project" value="InterPro"/>
</dbReference>
<keyword evidence="5" id="KW-0479">Metal-binding</keyword>
<keyword evidence="9" id="KW-0505">Motor protein</keyword>
<dbReference type="InterPro" id="IPR036961">
    <property type="entry name" value="Kinesin_motor_dom_sf"/>
</dbReference>
<dbReference type="OrthoDB" id="3176171at2759"/>
<dbReference type="PROSITE" id="PS50176">
    <property type="entry name" value="ARM_REPEAT"/>
    <property type="match status" value="1"/>
</dbReference>
<evidence type="ECO:0000313" key="18">
    <source>
        <dbReference type="EMBL" id="GFZ06942.1"/>
    </source>
</evidence>
<keyword evidence="8" id="KW-0862">Zinc</keyword>
<feature type="domain" description="A20-type" evidence="16">
    <location>
        <begin position="16"/>
        <end position="50"/>
    </location>
</feature>
<evidence type="ECO:0000313" key="19">
    <source>
        <dbReference type="Proteomes" id="UP000585474"/>
    </source>
</evidence>
<evidence type="ECO:0000256" key="2">
    <source>
        <dbReference type="ARBA" id="ARBA00004245"/>
    </source>
</evidence>
<dbReference type="Gene3D" id="4.10.1110.10">
    <property type="entry name" value="AN1-like Zinc finger"/>
    <property type="match status" value="1"/>
</dbReference>
<evidence type="ECO:0000256" key="3">
    <source>
        <dbReference type="ARBA" id="ARBA00010103"/>
    </source>
</evidence>
<dbReference type="SMART" id="SM00259">
    <property type="entry name" value="ZnF_A20"/>
    <property type="match status" value="1"/>
</dbReference>
<dbReference type="EMBL" id="BJWL01000018">
    <property type="protein sequence ID" value="GFZ06942.1"/>
    <property type="molecule type" value="Genomic_DNA"/>
</dbReference>
<protein>
    <submittedName>
        <fullName evidence="18">Armadillo repeat kinesin 2</fullName>
    </submittedName>
</protein>
<evidence type="ECO:0000256" key="14">
    <source>
        <dbReference type="SAM" id="MobiDB-lite"/>
    </source>
</evidence>
<comment type="similarity">
    <text evidence="3">Belongs to the TRAFAC class myosin-kinesin ATPase superfamily. Kinesin family. Ungrouped subfamily.</text>
</comment>
<dbReference type="PANTHER" id="PTHR47970:SF30">
    <property type="entry name" value="KINESIN-LIKE PROTEIN"/>
    <property type="match status" value="1"/>
</dbReference>
<evidence type="ECO:0000256" key="9">
    <source>
        <dbReference type="ARBA" id="ARBA00023175"/>
    </source>
</evidence>
<comment type="caution">
    <text evidence="12">Lacks conserved residue(s) required for the propagation of feature annotation.</text>
</comment>
<dbReference type="PROSITE" id="PS50067">
    <property type="entry name" value="KINESIN_MOTOR_2"/>
    <property type="match status" value="2"/>
</dbReference>
<dbReference type="Gene3D" id="1.20.5.4770">
    <property type="match status" value="1"/>
</dbReference>
<name>A0A7J0G888_9ERIC</name>
<evidence type="ECO:0000256" key="6">
    <source>
        <dbReference type="ARBA" id="ARBA00022737"/>
    </source>
</evidence>
<keyword evidence="6" id="KW-0677">Repeat</keyword>
<dbReference type="PANTHER" id="PTHR47970">
    <property type="entry name" value="KINESIN-LIKE PROTEIN KIF11"/>
    <property type="match status" value="1"/>
</dbReference>
<organism evidence="18 19">
    <name type="scientific">Actinidia rufa</name>
    <dbReference type="NCBI Taxonomy" id="165716"/>
    <lineage>
        <taxon>Eukaryota</taxon>
        <taxon>Viridiplantae</taxon>
        <taxon>Streptophyta</taxon>
        <taxon>Embryophyta</taxon>
        <taxon>Tracheophyta</taxon>
        <taxon>Spermatophyta</taxon>
        <taxon>Magnoliopsida</taxon>
        <taxon>eudicotyledons</taxon>
        <taxon>Gunneridae</taxon>
        <taxon>Pentapetalae</taxon>
        <taxon>asterids</taxon>
        <taxon>Ericales</taxon>
        <taxon>Actinidiaceae</taxon>
        <taxon>Actinidia</taxon>
    </lineage>
</organism>
<evidence type="ECO:0000256" key="11">
    <source>
        <dbReference type="PROSITE-ProRule" id="PRU00259"/>
    </source>
</evidence>
<evidence type="ECO:0000256" key="7">
    <source>
        <dbReference type="ARBA" id="ARBA00022771"/>
    </source>
</evidence>
<evidence type="ECO:0000256" key="8">
    <source>
        <dbReference type="ARBA" id="ARBA00022833"/>
    </source>
</evidence>
<dbReference type="GO" id="GO:0005876">
    <property type="term" value="C:spindle microtubule"/>
    <property type="evidence" value="ECO:0007669"/>
    <property type="project" value="TreeGrafter"/>
</dbReference>
<keyword evidence="19" id="KW-1185">Reference proteome</keyword>